<comment type="caution">
    <text evidence="7">The sequence shown here is derived from an EMBL/GenBank/DDBJ whole genome shotgun (WGS) entry which is preliminary data.</text>
</comment>
<feature type="transmembrane region" description="Helical" evidence="6">
    <location>
        <begin position="193"/>
        <end position="214"/>
    </location>
</feature>
<gene>
    <name evidence="7" type="ORF">J5Y09_20815</name>
</gene>
<dbReference type="InterPro" id="IPR002994">
    <property type="entry name" value="Surf1/Shy1"/>
</dbReference>
<sequence length="220" mass="23572">MRRLILPLAVTLPALVILLGLGTWQAERLGWKRDILARIDAAEAAPPVPLPAAPTPFTKVEAAGRFDHAREALVGLEVRGNHLGARLVVPLLRDGAAPLLVDRGWVPLDRAGAIDRPEGDVRVAGWVREAERAGWFSATDDAAGRRFYSFDPAAIGAALGLPGAAPFALVALGDARGLPAPDRAMPRPRNNHLGYAITWYGLAAALAGVFLVWARRRLKE</sequence>
<keyword evidence="8" id="KW-1185">Reference proteome</keyword>
<evidence type="ECO:0000256" key="6">
    <source>
        <dbReference type="RuleBase" id="RU363076"/>
    </source>
</evidence>
<organism evidence="7 8">
    <name type="scientific">Roseomonas nitratireducens</name>
    <dbReference type="NCBI Taxonomy" id="2820810"/>
    <lineage>
        <taxon>Bacteria</taxon>
        <taxon>Pseudomonadati</taxon>
        <taxon>Pseudomonadota</taxon>
        <taxon>Alphaproteobacteria</taxon>
        <taxon>Acetobacterales</taxon>
        <taxon>Roseomonadaceae</taxon>
        <taxon>Roseomonas</taxon>
    </lineage>
</organism>
<name>A0ABS4AYD2_9PROT</name>
<protein>
    <recommendedName>
        <fullName evidence="6">SURF1-like protein</fullName>
    </recommendedName>
</protein>
<comment type="subcellular location">
    <subcellularLocation>
        <location evidence="6">Cell membrane</location>
        <topology evidence="6">Multi-pass membrane protein</topology>
    </subcellularLocation>
    <subcellularLocation>
        <location evidence="1">Membrane</location>
    </subcellularLocation>
</comment>
<proteinExistence type="inferred from homology"/>
<keyword evidence="4 6" id="KW-1133">Transmembrane helix</keyword>
<dbReference type="RefSeq" id="WP_209353782.1">
    <property type="nucleotide sequence ID" value="NZ_JAGIYZ010000027.1"/>
</dbReference>
<comment type="similarity">
    <text evidence="2 6">Belongs to the SURF1 family.</text>
</comment>
<dbReference type="EMBL" id="JAGIYZ010000027">
    <property type="protein sequence ID" value="MBP0466383.1"/>
    <property type="molecule type" value="Genomic_DNA"/>
</dbReference>
<keyword evidence="5 6" id="KW-0472">Membrane</keyword>
<dbReference type="PANTHER" id="PTHR23427">
    <property type="entry name" value="SURFEIT LOCUS PROTEIN"/>
    <property type="match status" value="1"/>
</dbReference>
<accession>A0ABS4AYD2</accession>
<evidence type="ECO:0000313" key="7">
    <source>
        <dbReference type="EMBL" id="MBP0466383.1"/>
    </source>
</evidence>
<keyword evidence="3 6" id="KW-0812">Transmembrane</keyword>
<dbReference type="Pfam" id="PF02104">
    <property type="entry name" value="SURF1"/>
    <property type="match status" value="1"/>
</dbReference>
<dbReference type="PROSITE" id="PS50895">
    <property type="entry name" value="SURF1"/>
    <property type="match status" value="1"/>
</dbReference>
<dbReference type="Proteomes" id="UP000680815">
    <property type="component" value="Unassembled WGS sequence"/>
</dbReference>
<evidence type="ECO:0000256" key="3">
    <source>
        <dbReference type="ARBA" id="ARBA00022692"/>
    </source>
</evidence>
<evidence type="ECO:0000313" key="8">
    <source>
        <dbReference type="Proteomes" id="UP000680815"/>
    </source>
</evidence>
<feature type="transmembrane region" description="Helical" evidence="6">
    <location>
        <begin position="153"/>
        <end position="173"/>
    </location>
</feature>
<dbReference type="InterPro" id="IPR045214">
    <property type="entry name" value="Surf1/Surf4"/>
</dbReference>
<evidence type="ECO:0000256" key="4">
    <source>
        <dbReference type="ARBA" id="ARBA00022989"/>
    </source>
</evidence>
<evidence type="ECO:0000256" key="5">
    <source>
        <dbReference type="ARBA" id="ARBA00023136"/>
    </source>
</evidence>
<evidence type="ECO:0000256" key="1">
    <source>
        <dbReference type="ARBA" id="ARBA00004370"/>
    </source>
</evidence>
<dbReference type="PANTHER" id="PTHR23427:SF2">
    <property type="entry name" value="SURFEIT LOCUS PROTEIN 1"/>
    <property type="match status" value="1"/>
</dbReference>
<reference evidence="7 8" key="1">
    <citation type="submission" date="2021-03" db="EMBL/GenBank/DDBJ databases">
        <authorList>
            <person name="So Y."/>
        </authorList>
    </citation>
    <scope>NUCLEOTIDE SEQUENCE [LARGE SCALE GENOMIC DNA]</scope>
    <source>
        <strain evidence="7 8">PWR1</strain>
    </source>
</reference>
<feature type="transmembrane region" description="Helical" evidence="6">
    <location>
        <begin position="6"/>
        <end position="24"/>
    </location>
</feature>
<keyword evidence="6" id="KW-1003">Cell membrane</keyword>
<dbReference type="CDD" id="cd06662">
    <property type="entry name" value="SURF1"/>
    <property type="match status" value="1"/>
</dbReference>
<evidence type="ECO:0000256" key="2">
    <source>
        <dbReference type="ARBA" id="ARBA00007165"/>
    </source>
</evidence>